<organism evidence="1 2">
    <name type="scientific">Crucibulum laeve</name>
    <dbReference type="NCBI Taxonomy" id="68775"/>
    <lineage>
        <taxon>Eukaryota</taxon>
        <taxon>Fungi</taxon>
        <taxon>Dikarya</taxon>
        <taxon>Basidiomycota</taxon>
        <taxon>Agaricomycotina</taxon>
        <taxon>Agaricomycetes</taxon>
        <taxon>Agaricomycetidae</taxon>
        <taxon>Agaricales</taxon>
        <taxon>Agaricineae</taxon>
        <taxon>Nidulariaceae</taxon>
        <taxon>Crucibulum</taxon>
    </lineage>
</organism>
<dbReference type="EMBL" id="ML213628">
    <property type="protein sequence ID" value="TFK34771.1"/>
    <property type="molecule type" value="Genomic_DNA"/>
</dbReference>
<proteinExistence type="predicted"/>
<evidence type="ECO:0000313" key="1">
    <source>
        <dbReference type="EMBL" id="TFK34771.1"/>
    </source>
</evidence>
<name>A0A5C3M1A0_9AGAR</name>
<keyword evidence="2" id="KW-1185">Reference proteome</keyword>
<dbReference type="AlphaFoldDB" id="A0A5C3M1A0"/>
<gene>
    <name evidence="1" type="ORF">BDQ12DRAFT_338030</name>
</gene>
<reference evidence="1 2" key="1">
    <citation type="journal article" date="2019" name="Nat. Ecol. Evol.">
        <title>Megaphylogeny resolves global patterns of mushroom evolution.</title>
        <authorList>
            <person name="Varga T."/>
            <person name="Krizsan K."/>
            <person name="Foldi C."/>
            <person name="Dima B."/>
            <person name="Sanchez-Garcia M."/>
            <person name="Sanchez-Ramirez S."/>
            <person name="Szollosi G.J."/>
            <person name="Szarkandi J.G."/>
            <person name="Papp V."/>
            <person name="Albert L."/>
            <person name="Andreopoulos W."/>
            <person name="Angelini C."/>
            <person name="Antonin V."/>
            <person name="Barry K.W."/>
            <person name="Bougher N.L."/>
            <person name="Buchanan P."/>
            <person name="Buyck B."/>
            <person name="Bense V."/>
            <person name="Catcheside P."/>
            <person name="Chovatia M."/>
            <person name="Cooper J."/>
            <person name="Damon W."/>
            <person name="Desjardin D."/>
            <person name="Finy P."/>
            <person name="Geml J."/>
            <person name="Haridas S."/>
            <person name="Hughes K."/>
            <person name="Justo A."/>
            <person name="Karasinski D."/>
            <person name="Kautmanova I."/>
            <person name="Kiss B."/>
            <person name="Kocsube S."/>
            <person name="Kotiranta H."/>
            <person name="LaButti K.M."/>
            <person name="Lechner B.E."/>
            <person name="Liimatainen K."/>
            <person name="Lipzen A."/>
            <person name="Lukacs Z."/>
            <person name="Mihaltcheva S."/>
            <person name="Morgado L.N."/>
            <person name="Niskanen T."/>
            <person name="Noordeloos M.E."/>
            <person name="Ohm R.A."/>
            <person name="Ortiz-Santana B."/>
            <person name="Ovrebo C."/>
            <person name="Racz N."/>
            <person name="Riley R."/>
            <person name="Savchenko A."/>
            <person name="Shiryaev A."/>
            <person name="Soop K."/>
            <person name="Spirin V."/>
            <person name="Szebenyi C."/>
            <person name="Tomsovsky M."/>
            <person name="Tulloss R.E."/>
            <person name="Uehling J."/>
            <person name="Grigoriev I.V."/>
            <person name="Vagvolgyi C."/>
            <person name="Papp T."/>
            <person name="Martin F.M."/>
            <person name="Miettinen O."/>
            <person name="Hibbett D.S."/>
            <person name="Nagy L.G."/>
        </authorList>
    </citation>
    <scope>NUCLEOTIDE SEQUENCE [LARGE SCALE GENOMIC DNA]</scope>
    <source>
        <strain evidence="1 2">CBS 166.37</strain>
    </source>
</reference>
<sequence length="109" mass="12934">MPKLIVSRLGIDRRKAQDELDLFLSGLTIDDVRKKRYSYLKHAYWYGKHCRVLHKRKLKTPTIACYDLADYRMSLTRRILSEECTWCEESSIFSPDVMISNSRHFPAHI</sequence>
<protein>
    <submittedName>
        <fullName evidence="1">Uncharacterized protein</fullName>
    </submittedName>
</protein>
<accession>A0A5C3M1A0</accession>
<dbReference type="Proteomes" id="UP000308652">
    <property type="component" value="Unassembled WGS sequence"/>
</dbReference>
<evidence type="ECO:0000313" key="2">
    <source>
        <dbReference type="Proteomes" id="UP000308652"/>
    </source>
</evidence>